<protein>
    <recommendedName>
        <fullName evidence="4">Tyr recombinase domain-containing protein</fullName>
    </recommendedName>
</protein>
<feature type="domain" description="Tyr recombinase" evidence="4">
    <location>
        <begin position="1"/>
        <end position="110"/>
    </location>
</feature>
<evidence type="ECO:0000313" key="5">
    <source>
        <dbReference type="EMBL" id="GES04640.1"/>
    </source>
</evidence>
<evidence type="ECO:0000313" key="6">
    <source>
        <dbReference type="Proteomes" id="UP000334990"/>
    </source>
</evidence>
<dbReference type="GO" id="GO:0015074">
    <property type="term" value="P:DNA integration"/>
    <property type="evidence" value="ECO:0007669"/>
    <property type="project" value="InterPro"/>
</dbReference>
<dbReference type="Pfam" id="PF00589">
    <property type="entry name" value="Phage_integrase"/>
    <property type="match status" value="1"/>
</dbReference>
<dbReference type="InterPro" id="IPR002104">
    <property type="entry name" value="Integrase_catalytic"/>
</dbReference>
<evidence type="ECO:0000256" key="3">
    <source>
        <dbReference type="ARBA" id="ARBA00023172"/>
    </source>
</evidence>
<comment type="caution">
    <text evidence="5">The sequence shown here is derived from an EMBL/GenBank/DDBJ whole genome shotgun (WGS) entry which is preliminary data.</text>
</comment>
<dbReference type="PROSITE" id="PS51898">
    <property type="entry name" value="TYR_RECOMBINASE"/>
    <property type="match status" value="1"/>
</dbReference>
<dbReference type="Proteomes" id="UP000334990">
    <property type="component" value="Unassembled WGS sequence"/>
</dbReference>
<dbReference type="InterPro" id="IPR050090">
    <property type="entry name" value="Tyrosine_recombinase_XerCD"/>
</dbReference>
<keyword evidence="3" id="KW-0233">DNA recombination</keyword>
<reference evidence="5 6" key="1">
    <citation type="submission" date="2019-10" db="EMBL/GenBank/DDBJ databases">
        <title>Whole genome shotgun sequence of Acrocarpospora corrugata NBRC 13972.</title>
        <authorList>
            <person name="Ichikawa N."/>
            <person name="Kimura A."/>
            <person name="Kitahashi Y."/>
            <person name="Komaki H."/>
            <person name="Oguchi A."/>
        </authorList>
    </citation>
    <scope>NUCLEOTIDE SEQUENCE [LARGE SCALE GENOMIC DNA]</scope>
    <source>
        <strain evidence="5 6">NBRC 13972</strain>
    </source>
</reference>
<name>A0A5M3W8T0_9ACTN</name>
<organism evidence="5 6">
    <name type="scientific">Acrocarpospora corrugata</name>
    <dbReference type="NCBI Taxonomy" id="35763"/>
    <lineage>
        <taxon>Bacteria</taxon>
        <taxon>Bacillati</taxon>
        <taxon>Actinomycetota</taxon>
        <taxon>Actinomycetes</taxon>
        <taxon>Streptosporangiales</taxon>
        <taxon>Streptosporangiaceae</taxon>
        <taxon>Acrocarpospora</taxon>
    </lineage>
</organism>
<dbReference type="PANTHER" id="PTHR30349:SF41">
    <property type="entry name" value="INTEGRASE_RECOMBINASE PROTEIN MJ0367-RELATED"/>
    <property type="match status" value="1"/>
</dbReference>
<dbReference type="EMBL" id="BLAD01000084">
    <property type="protein sequence ID" value="GES04640.1"/>
    <property type="molecule type" value="Genomic_DNA"/>
</dbReference>
<dbReference type="PANTHER" id="PTHR30349">
    <property type="entry name" value="PHAGE INTEGRASE-RELATED"/>
    <property type="match status" value="1"/>
</dbReference>
<accession>A0A5M3W8T0</accession>
<dbReference type="GO" id="GO:0006310">
    <property type="term" value="P:DNA recombination"/>
    <property type="evidence" value="ECO:0007669"/>
    <property type="project" value="UniProtKB-KW"/>
</dbReference>
<keyword evidence="6" id="KW-1185">Reference proteome</keyword>
<gene>
    <name evidence="5" type="ORF">Acor_67080</name>
</gene>
<evidence type="ECO:0000256" key="2">
    <source>
        <dbReference type="ARBA" id="ARBA00023125"/>
    </source>
</evidence>
<proteinExistence type="inferred from homology"/>
<dbReference type="GO" id="GO:0003677">
    <property type="term" value="F:DNA binding"/>
    <property type="evidence" value="ECO:0007669"/>
    <property type="project" value="UniProtKB-KW"/>
</dbReference>
<comment type="similarity">
    <text evidence="1">Belongs to the 'phage' integrase family.</text>
</comment>
<evidence type="ECO:0000256" key="1">
    <source>
        <dbReference type="ARBA" id="ARBA00008857"/>
    </source>
</evidence>
<dbReference type="AlphaFoldDB" id="A0A5M3W8T0"/>
<dbReference type="InterPro" id="IPR011010">
    <property type="entry name" value="DNA_brk_join_enz"/>
</dbReference>
<sequence length="134" mass="15112">MSGDLIRLYADYLHQEYGDLDSDYVLVNLWGQPYGRPLTYSSAYDLVLRLRRRTGLDFDPHWFRHTTATRLLREGVPVEVVAKILGHVSLTTTTATYGHLTVEDAARRSKRRAGSPDGRCGYDLACLAHQCRGG</sequence>
<dbReference type="SUPFAM" id="SSF56349">
    <property type="entry name" value="DNA breaking-rejoining enzymes"/>
    <property type="match status" value="1"/>
</dbReference>
<dbReference type="Gene3D" id="1.10.443.10">
    <property type="entry name" value="Intergrase catalytic core"/>
    <property type="match status" value="1"/>
</dbReference>
<dbReference type="InterPro" id="IPR013762">
    <property type="entry name" value="Integrase-like_cat_sf"/>
</dbReference>
<evidence type="ECO:0000259" key="4">
    <source>
        <dbReference type="PROSITE" id="PS51898"/>
    </source>
</evidence>
<keyword evidence="2" id="KW-0238">DNA-binding</keyword>